<dbReference type="GeneID" id="6072914"/>
<dbReference type="KEGG" id="lbc:LACBIDRAFT_323940"/>
<accession>B0D041</accession>
<name>B0D041_LACBS</name>
<dbReference type="OrthoDB" id="2757952at2759"/>
<organism evidence="2">
    <name type="scientific">Laccaria bicolor (strain S238N-H82 / ATCC MYA-4686)</name>
    <name type="common">Bicoloured deceiver</name>
    <name type="synonym">Laccaria laccata var. bicolor</name>
    <dbReference type="NCBI Taxonomy" id="486041"/>
    <lineage>
        <taxon>Eukaryota</taxon>
        <taxon>Fungi</taxon>
        <taxon>Dikarya</taxon>
        <taxon>Basidiomycota</taxon>
        <taxon>Agaricomycotina</taxon>
        <taxon>Agaricomycetes</taxon>
        <taxon>Agaricomycetidae</taxon>
        <taxon>Agaricales</taxon>
        <taxon>Agaricineae</taxon>
        <taxon>Hydnangiaceae</taxon>
        <taxon>Laccaria</taxon>
    </lineage>
</organism>
<dbReference type="AlphaFoldDB" id="B0D041"/>
<evidence type="ECO:0000313" key="1">
    <source>
        <dbReference type="EMBL" id="EDR11761.1"/>
    </source>
</evidence>
<evidence type="ECO:0000313" key="2">
    <source>
        <dbReference type="Proteomes" id="UP000001194"/>
    </source>
</evidence>
<sequence length="315" mass="35123">MRALLGVTHTRVNGKMALELPAPLEPGLPVQMSAEGHKLWNPYWLKETTDAEDAENAKFIDTVVSTLVANSKAPGAVSLIPAASLEPPYEAIFNAVKGHFTYLCGKYQQTVDPAAKGKGKKKVEDSRHRGQKKTKLARRMGHVSEFEKEHAISGISDFVAFDYMSSKDDGPGLVSKETWAQKAGRYGGCRKTMLEVPRLQWRDEKVSRLYYALDKIAWDAGETSTHGRFHGFQENTDVDKPKCRVPRSMLDEGWIVASGNQNIIVAPEPKGVKLKDIKIEDSELDQEDLAALKEWREWDSEPSQINIDDTNVGEV</sequence>
<dbReference type="EMBL" id="DS547095">
    <property type="protein sequence ID" value="EDR11761.1"/>
    <property type="molecule type" value="Genomic_DNA"/>
</dbReference>
<dbReference type="HOGENOM" id="CLU_882976_0_0_1"/>
<dbReference type="InParanoid" id="B0D041"/>
<proteinExistence type="predicted"/>
<dbReference type="RefSeq" id="XP_001877658.1">
    <property type="nucleotide sequence ID" value="XM_001877623.1"/>
</dbReference>
<keyword evidence="2" id="KW-1185">Reference proteome</keyword>
<protein>
    <submittedName>
        <fullName evidence="1">Predicted protein</fullName>
    </submittedName>
</protein>
<gene>
    <name evidence="1" type="ORF">LACBIDRAFT_323940</name>
</gene>
<dbReference type="Proteomes" id="UP000001194">
    <property type="component" value="Unassembled WGS sequence"/>
</dbReference>
<reference evidence="1 2" key="1">
    <citation type="journal article" date="2008" name="Nature">
        <title>The genome of Laccaria bicolor provides insights into mycorrhizal symbiosis.</title>
        <authorList>
            <person name="Martin F."/>
            <person name="Aerts A."/>
            <person name="Ahren D."/>
            <person name="Brun A."/>
            <person name="Danchin E.G.J."/>
            <person name="Duchaussoy F."/>
            <person name="Gibon J."/>
            <person name="Kohler A."/>
            <person name="Lindquist E."/>
            <person name="Pereda V."/>
            <person name="Salamov A."/>
            <person name="Shapiro H.J."/>
            <person name="Wuyts J."/>
            <person name="Blaudez D."/>
            <person name="Buee M."/>
            <person name="Brokstein P."/>
            <person name="Canbaeck B."/>
            <person name="Cohen D."/>
            <person name="Courty P.E."/>
            <person name="Coutinho P.M."/>
            <person name="Delaruelle C."/>
            <person name="Detter J.C."/>
            <person name="Deveau A."/>
            <person name="DiFazio S."/>
            <person name="Duplessis S."/>
            <person name="Fraissinet-Tachet L."/>
            <person name="Lucic E."/>
            <person name="Frey-Klett P."/>
            <person name="Fourrey C."/>
            <person name="Feussner I."/>
            <person name="Gay G."/>
            <person name="Grimwood J."/>
            <person name="Hoegger P.J."/>
            <person name="Jain P."/>
            <person name="Kilaru S."/>
            <person name="Labbe J."/>
            <person name="Lin Y.C."/>
            <person name="Legue V."/>
            <person name="Le Tacon F."/>
            <person name="Marmeisse R."/>
            <person name="Melayah D."/>
            <person name="Montanini B."/>
            <person name="Muratet M."/>
            <person name="Nehls U."/>
            <person name="Niculita-Hirzel H."/>
            <person name="Oudot-Le Secq M.P."/>
            <person name="Peter M."/>
            <person name="Quesneville H."/>
            <person name="Rajashekar B."/>
            <person name="Reich M."/>
            <person name="Rouhier N."/>
            <person name="Schmutz J."/>
            <person name="Yin T."/>
            <person name="Chalot M."/>
            <person name="Henrissat B."/>
            <person name="Kuees U."/>
            <person name="Lucas S."/>
            <person name="Van de Peer Y."/>
            <person name="Podila G.K."/>
            <person name="Polle A."/>
            <person name="Pukkila P.J."/>
            <person name="Richardson P.M."/>
            <person name="Rouze P."/>
            <person name="Sanders I.R."/>
            <person name="Stajich J.E."/>
            <person name="Tunlid A."/>
            <person name="Tuskan G."/>
            <person name="Grigoriev I.V."/>
        </authorList>
    </citation>
    <scope>NUCLEOTIDE SEQUENCE [LARGE SCALE GENOMIC DNA]</scope>
    <source>
        <strain evidence="2">S238N-H82 / ATCC MYA-4686</strain>
    </source>
</reference>